<dbReference type="OrthoDB" id="3364905at2759"/>
<feature type="compositionally biased region" description="Polar residues" evidence="1">
    <location>
        <begin position="46"/>
        <end position="68"/>
    </location>
</feature>
<evidence type="ECO:0000313" key="3">
    <source>
        <dbReference type="Proteomes" id="UP000775547"/>
    </source>
</evidence>
<proteinExistence type="predicted"/>
<evidence type="ECO:0000313" key="2">
    <source>
        <dbReference type="EMBL" id="KAG5647523.1"/>
    </source>
</evidence>
<comment type="caution">
    <text evidence="2">The sequence shown here is derived from an EMBL/GenBank/DDBJ whole genome shotgun (WGS) entry which is preliminary data.</text>
</comment>
<dbReference type="Proteomes" id="UP000775547">
    <property type="component" value="Unassembled WGS sequence"/>
</dbReference>
<protein>
    <submittedName>
        <fullName evidence="2">Uncharacterized protein</fullName>
    </submittedName>
</protein>
<reference evidence="2" key="2">
    <citation type="submission" date="2021-10" db="EMBL/GenBank/DDBJ databases">
        <title>Phylogenomics reveals ancestral predisposition of the termite-cultivated fungus Termitomyces towards a domesticated lifestyle.</title>
        <authorList>
            <person name="Auxier B."/>
            <person name="Grum-Grzhimaylo A."/>
            <person name="Cardenas M.E."/>
            <person name="Lodge J.D."/>
            <person name="Laessoe T."/>
            <person name="Pedersen O."/>
            <person name="Smith M.E."/>
            <person name="Kuyper T.W."/>
            <person name="Franco-Molano E.A."/>
            <person name="Baroni T.J."/>
            <person name="Aanen D.K."/>
        </authorList>
    </citation>
    <scope>NUCLEOTIDE SEQUENCE</scope>
    <source>
        <strain evidence="2">AP01</strain>
        <tissue evidence="2">Mycelium</tissue>
    </source>
</reference>
<evidence type="ECO:0000256" key="1">
    <source>
        <dbReference type="SAM" id="MobiDB-lite"/>
    </source>
</evidence>
<organism evidence="2 3">
    <name type="scientific">Asterophora parasitica</name>
    <dbReference type="NCBI Taxonomy" id="117018"/>
    <lineage>
        <taxon>Eukaryota</taxon>
        <taxon>Fungi</taxon>
        <taxon>Dikarya</taxon>
        <taxon>Basidiomycota</taxon>
        <taxon>Agaricomycotina</taxon>
        <taxon>Agaricomycetes</taxon>
        <taxon>Agaricomycetidae</taxon>
        <taxon>Agaricales</taxon>
        <taxon>Tricholomatineae</taxon>
        <taxon>Lyophyllaceae</taxon>
        <taxon>Asterophora</taxon>
    </lineage>
</organism>
<keyword evidence="3" id="KW-1185">Reference proteome</keyword>
<feature type="region of interest" description="Disordered" evidence="1">
    <location>
        <begin position="46"/>
        <end position="73"/>
    </location>
</feature>
<dbReference type="AlphaFoldDB" id="A0A9P7GF47"/>
<dbReference type="EMBL" id="JABCKV010000009">
    <property type="protein sequence ID" value="KAG5647523.1"/>
    <property type="molecule type" value="Genomic_DNA"/>
</dbReference>
<reference evidence="2" key="1">
    <citation type="submission" date="2020-07" db="EMBL/GenBank/DDBJ databases">
        <authorList>
            <person name="Nieuwenhuis M."/>
            <person name="Van De Peppel L.J.J."/>
        </authorList>
    </citation>
    <scope>NUCLEOTIDE SEQUENCE</scope>
    <source>
        <strain evidence="2">AP01</strain>
        <tissue evidence="2">Mycelium</tissue>
    </source>
</reference>
<gene>
    <name evidence="2" type="ORF">DXG03_009460</name>
</gene>
<sequence length="489" mass="53431">MSGRVNSGKHSNGNGRPFTAICILNISLGMQFDAQDDVYAQNSHFLSASPRKSPTRQNVKNRKSSSSLRGPGTLVVDDDAANGRHSLAHELAVALMPEPSAGSRLLAEEFGIEYDEGAEGIDEDIHANGGVQIVIDDDTNTPSFASELTAASFGSAIPPSDLEHVPPGDSEYEPVFGGGPSVPRSHRKERPQQDAMELLAQDLESTDKLLAHLRTLDVDPTSSGTQQPALERLASDVIRRINETSRDREGQVRELLEYEREFRKIAGEVGGSEALGLLEELSPMDDMFEDKPSQSARPESRHIMDIIEEESSTSRHRANISHDWETDPDRLGDEDDEYEPVMSPIKDSFPAPPPITGEPTPAKTIPQLAHLRSFTASLVTSLATISEQAQVNGAATTEAGRKIRALKNKLGGWRTDWDSAERSRLKIDRWEAGILDGDEQEGNNSPTTPTLITTRKRVDGRRIVEEHLHAFELALADAAVKTQAIMTVS</sequence>
<accession>A0A9P7GF47</accession>
<name>A0A9P7GF47_9AGAR</name>